<gene>
    <name evidence="3" type="ORF">SAMN04487946_11432</name>
</gene>
<dbReference type="Pfam" id="PF04014">
    <property type="entry name" value="MazE_antitoxin"/>
    <property type="match status" value="1"/>
</dbReference>
<evidence type="ECO:0000313" key="4">
    <source>
        <dbReference type="Proteomes" id="UP000199170"/>
    </source>
</evidence>
<evidence type="ECO:0000259" key="2">
    <source>
        <dbReference type="Pfam" id="PF04014"/>
    </source>
</evidence>
<keyword evidence="4" id="KW-1185">Reference proteome</keyword>
<dbReference type="STRING" id="660517.SAMN04487946_11432"/>
<feature type="domain" description="SpoVT-AbrB" evidence="2">
    <location>
        <begin position="9"/>
        <end position="47"/>
    </location>
</feature>
<evidence type="ECO:0000256" key="1">
    <source>
        <dbReference type="SAM" id="MobiDB-lite"/>
    </source>
</evidence>
<accession>A0A1H3JKQ2</accession>
<dbReference type="RefSeq" id="WP_089769079.1">
    <property type="nucleotide sequence ID" value="NZ_FNPB01000014.1"/>
</dbReference>
<proteinExistence type="predicted"/>
<dbReference type="OrthoDB" id="40991at2157"/>
<feature type="region of interest" description="Disordered" evidence="1">
    <location>
        <begin position="334"/>
        <end position="358"/>
    </location>
</feature>
<dbReference type="InterPro" id="IPR007159">
    <property type="entry name" value="SpoVT-AbrB_dom"/>
</dbReference>
<dbReference type="AlphaFoldDB" id="A0A1H3JKQ2"/>
<reference evidence="4" key="1">
    <citation type="submission" date="2016-10" db="EMBL/GenBank/DDBJ databases">
        <authorList>
            <person name="Varghese N."/>
            <person name="Submissions S."/>
        </authorList>
    </citation>
    <scope>NUCLEOTIDE SEQUENCE [LARGE SCALE GENOMIC DNA]</scope>
    <source>
        <strain evidence="4">CGMCC 1.10118</strain>
    </source>
</reference>
<dbReference type="Proteomes" id="UP000199170">
    <property type="component" value="Unassembled WGS sequence"/>
</dbReference>
<evidence type="ECO:0000313" key="3">
    <source>
        <dbReference type="EMBL" id="SDY40477.1"/>
    </source>
</evidence>
<organism evidence="3 4">
    <name type="scientific">Halobellus clavatus</name>
    <dbReference type="NCBI Taxonomy" id="660517"/>
    <lineage>
        <taxon>Archaea</taxon>
        <taxon>Methanobacteriati</taxon>
        <taxon>Methanobacteriota</taxon>
        <taxon>Stenosarchaea group</taxon>
        <taxon>Halobacteria</taxon>
        <taxon>Halobacteriales</taxon>
        <taxon>Haloferacaceae</taxon>
        <taxon>Halobellus</taxon>
    </lineage>
</organism>
<protein>
    <submittedName>
        <fullName evidence="3">Phosphate uptake regulator</fullName>
    </submittedName>
</protein>
<dbReference type="EMBL" id="FNPB01000014">
    <property type="protein sequence ID" value="SDY40477.1"/>
    <property type="molecule type" value="Genomic_DNA"/>
</dbReference>
<dbReference type="SUPFAM" id="SSF109755">
    <property type="entry name" value="PhoU-like"/>
    <property type="match status" value="1"/>
</dbReference>
<dbReference type="Gene3D" id="1.20.58.220">
    <property type="entry name" value="Phosphate transport system protein phou homolog 2, domain 2"/>
    <property type="match status" value="1"/>
</dbReference>
<sequence>METRKIQQVSNGTFTVSLPREWATEQGLSAGDVVDLHAHLDGVLVIQTDDAEIDELRVSLSCDERPGRLRRVLEAAYATGAREIRLEGDGQLPSDHRTAIRSAVRAMAGVTIGAETDEHVLVQSVLDADAVSVRQSLRQLQFVALSRHRTATSALCDPDQSLDSVGGGTSAERCSAMIERYFVRSLTRLDEVDTLGESRLDLFRFYRTARELANVAAHAEQIANIAVEVDADAFGREDPSDTTAAIEAAAADAREAVEVAADAVAGPSPGDLWSVFERRDAVRQSVDAIERRLFETAGADYRVAQAVAAIRQTADCAASIAEVGVRRAVREGVRGDDPAAAIGPDGDTGSRVADGAEE</sequence>
<dbReference type="InterPro" id="IPR038078">
    <property type="entry name" value="PhoU-like_sf"/>
</dbReference>
<feature type="compositionally biased region" description="Low complexity" evidence="1">
    <location>
        <begin position="338"/>
        <end position="349"/>
    </location>
</feature>
<name>A0A1H3JKQ2_9EURY</name>